<dbReference type="Gene3D" id="4.10.240.10">
    <property type="entry name" value="Zn(2)-C6 fungal-type DNA-binding domain"/>
    <property type="match status" value="1"/>
</dbReference>
<dbReference type="GO" id="GO:0001080">
    <property type="term" value="P:nitrogen catabolite activation of transcription from RNA polymerase II promoter"/>
    <property type="evidence" value="ECO:0007669"/>
    <property type="project" value="TreeGrafter"/>
</dbReference>
<dbReference type="SUPFAM" id="SSF57701">
    <property type="entry name" value="Zn2/Cys6 DNA-binding domain"/>
    <property type="match status" value="1"/>
</dbReference>
<feature type="domain" description="Zn(2)-C6 fungal-type" evidence="7">
    <location>
        <begin position="36"/>
        <end position="67"/>
    </location>
</feature>
<dbReference type="PROSITE" id="PS50048">
    <property type="entry name" value="ZN2_CY6_FUNGAL_2"/>
    <property type="match status" value="1"/>
</dbReference>
<dbReference type="InterPro" id="IPR050797">
    <property type="entry name" value="Carb_Metab_Trans_Reg"/>
</dbReference>
<organism evidence="8 9">
    <name type="scientific">Aspergillus sclerotialis</name>
    <dbReference type="NCBI Taxonomy" id="2070753"/>
    <lineage>
        <taxon>Eukaryota</taxon>
        <taxon>Fungi</taxon>
        <taxon>Dikarya</taxon>
        <taxon>Ascomycota</taxon>
        <taxon>Pezizomycotina</taxon>
        <taxon>Eurotiomycetes</taxon>
        <taxon>Eurotiomycetidae</taxon>
        <taxon>Eurotiales</taxon>
        <taxon>Aspergillaceae</taxon>
        <taxon>Aspergillus</taxon>
        <taxon>Aspergillus subgen. Polypaecilum</taxon>
    </lineage>
</organism>
<keyword evidence="5" id="KW-0539">Nucleus</keyword>
<sequence length="495" mass="56047">MTENNIPTSKEIRPRKIKIETRFGKARCLRSRKDRPCDACRHRKSACIITVRPPCRFCESRGQDCTFASSPTQRTRKSTGSSKLKGLSRRELSPSNVFGDLRRPICSRVESQPHHEPSQFGARETRLQAPLSVPIEGSSDSRLSTYVDDADLSRIPIQQEQRIHTSNDIIHSQISSGNTLDGTKGLTAHFLGPSSDQDANLLSSFRSNILNETKYVDVNIRQVFPENTAANLSPVHFNIVHDLFPERDNRMKEITSERIEAYVAPHADTLVRLYFSFVHSEFPVLSKTHFLSEYCQNRVRIPASLRGVIYGLACPFWDRDERLKFLQAVDQGELFEYAHAALNRELDSPKLSTLQSCLLILHENPPLTGTTESPRNWTLACQATSCAQCLGLHTDPSLWNIPDWEKRLRKRLWWATFVTDKWASLGHGSPSHISQESFNTGDLTLEDILCGEDATPSPHGYVLSKRDRRPNQASAINFLETVRLAKHLSVLLDYS</sequence>
<evidence type="ECO:0000256" key="2">
    <source>
        <dbReference type="ARBA" id="ARBA00023015"/>
    </source>
</evidence>
<feature type="region of interest" description="Disordered" evidence="6">
    <location>
        <begin position="67"/>
        <end position="89"/>
    </location>
</feature>
<protein>
    <recommendedName>
        <fullName evidence="7">Zn(2)-C6 fungal-type domain-containing protein</fullName>
    </recommendedName>
</protein>
<dbReference type="GO" id="GO:0000981">
    <property type="term" value="F:DNA-binding transcription factor activity, RNA polymerase II-specific"/>
    <property type="evidence" value="ECO:0007669"/>
    <property type="project" value="InterPro"/>
</dbReference>
<keyword evidence="1" id="KW-0479">Metal-binding</keyword>
<keyword evidence="4" id="KW-0804">Transcription</keyword>
<dbReference type="InterPro" id="IPR036864">
    <property type="entry name" value="Zn2-C6_fun-type_DNA-bd_sf"/>
</dbReference>
<evidence type="ECO:0000256" key="1">
    <source>
        <dbReference type="ARBA" id="ARBA00022723"/>
    </source>
</evidence>
<dbReference type="EMBL" id="MVGC01000027">
    <property type="protein sequence ID" value="RJE26194.1"/>
    <property type="molecule type" value="Genomic_DNA"/>
</dbReference>
<dbReference type="CDD" id="cd00067">
    <property type="entry name" value="GAL4"/>
    <property type="match status" value="1"/>
</dbReference>
<dbReference type="SMART" id="SM00906">
    <property type="entry name" value="Fungal_trans"/>
    <property type="match status" value="1"/>
</dbReference>
<name>A0A3A3A3C5_9EURO</name>
<evidence type="ECO:0000256" key="4">
    <source>
        <dbReference type="ARBA" id="ARBA00023163"/>
    </source>
</evidence>
<dbReference type="GO" id="GO:0005634">
    <property type="term" value="C:nucleus"/>
    <property type="evidence" value="ECO:0007669"/>
    <property type="project" value="TreeGrafter"/>
</dbReference>
<gene>
    <name evidence="8" type="ORF">PHISCL_01442</name>
</gene>
<proteinExistence type="predicted"/>
<evidence type="ECO:0000313" key="8">
    <source>
        <dbReference type="EMBL" id="RJE26194.1"/>
    </source>
</evidence>
<dbReference type="AlphaFoldDB" id="A0A3A3A3C5"/>
<dbReference type="CDD" id="cd12148">
    <property type="entry name" value="fungal_TF_MHR"/>
    <property type="match status" value="1"/>
</dbReference>
<comment type="caution">
    <text evidence="8">The sequence shown here is derived from an EMBL/GenBank/DDBJ whole genome shotgun (WGS) entry which is preliminary data.</text>
</comment>
<dbReference type="InterPro" id="IPR007219">
    <property type="entry name" value="XnlR_reg_dom"/>
</dbReference>
<keyword evidence="2" id="KW-0805">Transcription regulation</keyword>
<evidence type="ECO:0000259" key="7">
    <source>
        <dbReference type="PROSITE" id="PS50048"/>
    </source>
</evidence>
<dbReference type="OrthoDB" id="3034343at2759"/>
<dbReference type="GO" id="GO:0008270">
    <property type="term" value="F:zinc ion binding"/>
    <property type="evidence" value="ECO:0007669"/>
    <property type="project" value="InterPro"/>
</dbReference>
<dbReference type="PROSITE" id="PS00463">
    <property type="entry name" value="ZN2_CY6_FUNGAL_1"/>
    <property type="match status" value="1"/>
</dbReference>
<dbReference type="Pfam" id="PF04082">
    <property type="entry name" value="Fungal_trans"/>
    <property type="match status" value="1"/>
</dbReference>
<reference evidence="9" key="1">
    <citation type="submission" date="2017-02" db="EMBL/GenBank/DDBJ databases">
        <authorList>
            <person name="Tafer H."/>
            <person name="Lopandic K."/>
        </authorList>
    </citation>
    <scope>NUCLEOTIDE SEQUENCE [LARGE SCALE GENOMIC DNA]</scope>
    <source>
        <strain evidence="9">CBS 366.77</strain>
    </source>
</reference>
<dbReference type="GO" id="GO:0006351">
    <property type="term" value="P:DNA-templated transcription"/>
    <property type="evidence" value="ECO:0007669"/>
    <property type="project" value="InterPro"/>
</dbReference>
<evidence type="ECO:0000256" key="5">
    <source>
        <dbReference type="ARBA" id="ARBA00023242"/>
    </source>
</evidence>
<accession>A0A3A3A3C5</accession>
<dbReference type="PANTHER" id="PTHR31668:SF23">
    <property type="entry name" value="ZN(II)2CYS6 TRANSCRIPTION FACTOR (EUROFUNG)"/>
    <property type="match status" value="1"/>
</dbReference>
<dbReference type="GO" id="GO:0003677">
    <property type="term" value="F:DNA binding"/>
    <property type="evidence" value="ECO:0007669"/>
    <property type="project" value="UniProtKB-KW"/>
</dbReference>
<evidence type="ECO:0000313" key="9">
    <source>
        <dbReference type="Proteomes" id="UP000266188"/>
    </source>
</evidence>
<dbReference type="Proteomes" id="UP000266188">
    <property type="component" value="Unassembled WGS sequence"/>
</dbReference>
<dbReference type="STRING" id="2070753.A0A3A3A3C5"/>
<dbReference type="PANTHER" id="PTHR31668">
    <property type="entry name" value="GLUCOSE TRANSPORT TRANSCRIPTION REGULATOR RGT1-RELATED-RELATED"/>
    <property type="match status" value="1"/>
</dbReference>
<evidence type="ECO:0000256" key="6">
    <source>
        <dbReference type="SAM" id="MobiDB-lite"/>
    </source>
</evidence>
<dbReference type="InterPro" id="IPR001138">
    <property type="entry name" value="Zn2Cys6_DnaBD"/>
</dbReference>
<keyword evidence="3" id="KW-0238">DNA-binding</keyword>
<keyword evidence="9" id="KW-1185">Reference proteome</keyword>
<evidence type="ECO:0000256" key="3">
    <source>
        <dbReference type="ARBA" id="ARBA00023125"/>
    </source>
</evidence>